<protein>
    <recommendedName>
        <fullName evidence="2">Ricin B lectin domain-containing protein</fullName>
    </recommendedName>
</protein>
<dbReference type="Proteomes" id="UP000533598">
    <property type="component" value="Unassembled WGS sequence"/>
</dbReference>
<dbReference type="EMBL" id="JACHMH010000001">
    <property type="protein sequence ID" value="MBB4681815.1"/>
    <property type="molecule type" value="Genomic_DNA"/>
</dbReference>
<dbReference type="Gene3D" id="2.80.10.50">
    <property type="match status" value="3"/>
</dbReference>
<gene>
    <name evidence="3" type="ORF">HNR67_007933</name>
</gene>
<organism evidence="3 4">
    <name type="scientific">Crossiella cryophila</name>
    <dbReference type="NCBI Taxonomy" id="43355"/>
    <lineage>
        <taxon>Bacteria</taxon>
        <taxon>Bacillati</taxon>
        <taxon>Actinomycetota</taxon>
        <taxon>Actinomycetes</taxon>
        <taxon>Pseudonocardiales</taxon>
        <taxon>Pseudonocardiaceae</taxon>
        <taxon>Crossiella</taxon>
    </lineage>
</organism>
<keyword evidence="4" id="KW-1185">Reference proteome</keyword>
<feature type="domain" description="Ricin B lectin" evidence="2">
    <location>
        <begin position="40"/>
        <end position="175"/>
    </location>
</feature>
<evidence type="ECO:0000313" key="3">
    <source>
        <dbReference type="EMBL" id="MBB4681815.1"/>
    </source>
</evidence>
<dbReference type="AlphaFoldDB" id="A0A7W7FY86"/>
<evidence type="ECO:0000259" key="2">
    <source>
        <dbReference type="SMART" id="SM00458"/>
    </source>
</evidence>
<dbReference type="RefSeq" id="WP_185008673.1">
    <property type="nucleotide sequence ID" value="NZ_BAAAUI010000082.1"/>
</dbReference>
<sequence length="175" mass="18625">MGSEKSPRNRVAMLLAGLPLLVVPGLASAAPAAPAGAQSTSILRNAHSGKCLEIGFSGTADFNVANQFACHSRNNQKWTIEPIGSEGYNLIKNVHSGKCLEIGFGGTADFNVANQWACHGGNYQRWIIRSATGGVTIRNQQSGKCLEIGFSGTADFNVANQFTCHTGNNQKWLFV</sequence>
<evidence type="ECO:0000313" key="4">
    <source>
        <dbReference type="Proteomes" id="UP000533598"/>
    </source>
</evidence>
<dbReference type="SUPFAM" id="SSF50370">
    <property type="entry name" value="Ricin B-like lectins"/>
    <property type="match status" value="1"/>
</dbReference>
<keyword evidence="1" id="KW-0732">Signal</keyword>
<evidence type="ECO:0000256" key="1">
    <source>
        <dbReference type="SAM" id="SignalP"/>
    </source>
</evidence>
<dbReference type="SMART" id="SM00458">
    <property type="entry name" value="RICIN"/>
    <property type="match status" value="1"/>
</dbReference>
<dbReference type="Pfam" id="PF00652">
    <property type="entry name" value="Ricin_B_lectin"/>
    <property type="match status" value="1"/>
</dbReference>
<dbReference type="CDD" id="cd00161">
    <property type="entry name" value="beta-trefoil_Ricin-like"/>
    <property type="match status" value="1"/>
</dbReference>
<reference evidence="3 4" key="1">
    <citation type="submission" date="2020-08" db="EMBL/GenBank/DDBJ databases">
        <title>Sequencing the genomes of 1000 actinobacteria strains.</title>
        <authorList>
            <person name="Klenk H.-P."/>
        </authorList>
    </citation>
    <scope>NUCLEOTIDE SEQUENCE [LARGE SCALE GENOMIC DNA]</scope>
    <source>
        <strain evidence="3 4">DSM 44230</strain>
    </source>
</reference>
<name>A0A7W7FY86_9PSEU</name>
<feature type="chain" id="PRO_5031415480" description="Ricin B lectin domain-containing protein" evidence="1">
    <location>
        <begin position="30"/>
        <end position="175"/>
    </location>
</feature>
<dbReference type="InterPro" id="IPR035992">
    <property type="entry name" value="Ricin_B-like_lectins"/>
</dbReference>
<dbReference type="InterPro" id="IPR000772">
    <property type="entry name" value="Ricin_B_lectin"/>
</dbReference>
<comment type="caution">
    <text evidence="3">The sequence shown here is derived from an EMBL/GenBank/DDBJ whole genome shotgun (WGS) entry which is preliminary data.</text>
</comment>
<proteinExistence type="predicted"/>
<feature type="signal peptide" evidence="1">
    <location>
        <begin position="1"/>
        <end position="29"/>
    </location>
</feature>
<dbReference type="PROSITE" id="PS50231">
    <property type="entry name" value="RICIN_B_LECTIN"/>
    <property type="match status" value="1"/>
</dbReference>
<accession>A0A7W7FY86</accession>